<evidence type="ECO:0000256" key="1">
    <source>
        <dbReference type="ARBA" id="ARBA00001971"/>
    </source>
</evidence>
<dbReference type="SUPFAM" id="SSF48264">
    <property type="entry name" value="Cytochrome P450"/>
    <property type="match status" value="1"/>
</dbReference>
<dbReference type="GO" id="GO:0006082">
    <property type="term" value="P:organic acid metabolic process"/>
    <property type="evidence" value="ECO:0007669"/>
    <property type="project" value="TreeGrafter"/>
</dbReference>
<keyword evidence="7" id="KW-1185">Reference proteome</keyword>
<dbReference type="PANTHER" id="PTHR24300">
    <property type="entry name" value="CYTOCHROME P450 508A4-RELATED"/>
    <property type="match status" value="1"/>
</dbReference>
<evidence type="ECO:0000256" key="4">
    <source>
        <dbReference type="ARBA" id="ARBA00023004"/>
    </source>
</evidence>
<reference evidence="6" key="2">
    <citation type="submission" date="2025-08" db="UniProtKB">
        <authorList>
            <consortium name="Ensembl"/>
        </authorList>
    </citation>
    <scope>IDENTIFICATION</scope>
</reference>
<dbReference type="Pfam" id="PF00067">
    <property type="entry name" value="p450"/>
    <property type="match status" value="1"/>
</dbReference>
<evidence type="ECO:0000256" key="2">
    <source>
        <dbReference type="ARBA" id="ARBA00010617"/>
    </source>
</evidence>
<dbReference type="GO" id="GO:0006805">
    <property type="term" value="P:xenobiotic metabolic process"/>
    <property type="evidence" value="ECO:0007669"/>
    <property type="project" value="TreeGrafter"/>
</dbReference>
<keyword evidence="3" id="KW-0479">Metal-binding</keyword>
<organism evidence="6 7">
    <name type="scientific">Hucho hucho</name>
    <name type="common">huchen</name>
    <dbReference type="NCBI Taxonomy" id="62062"/>
    <lineage>
        <taxon>Eukaryota</taxon>
        <taxon>Metazoa</taxon>
        <taxon>Chordata</taxon>
        <taxon>Craniata</taxon>
        <taxon>Vertebrata</taxon>
        <taxon>Euteleostomi</taxon>
        <taxon>Actinopterygii</taxon>
        <taxon>Neopterygii</taxon>
        <taxon>Teleostei</taxon>
        <taxon>Protacanthopterygii</taxon>
        <taxon>Salmoniformes</taxon>
        <taxon>Salmonidae</taxon>
        <taxon>Salmoninae</taxon>
        <taxon>Hucho</taxon>
    </lineage>
</organism>
<sequence>MFMHGVSEEVKDELAARELQTDFDSLITLTIWIDGQLRERRKERRGDFTRPSKDSTSPPSYSGSPRWLCCREKQRLPEFPLEPPKTADSPPWTLSRVSPRLMATPPSGPLWIGFPKPLTSFLSPSYPLPRRQPSSGCSPSSGSMDCQLTWSPTGVLSSHPGSGRRSVPSLGRRPACPPGSTPSPTARPYQTLMDMKDKFGPVFSIQMGLRKIVVLCGYEMVKEALVTQADQFAERPDIPLFKQITRGNGIIFGHGDSWRTIRRFTLTVLRDLGMGKRNIEEKIIEESENLVKSFAAHNGDGFQTTIPLNAAASNIIVSLIMGHRMEYDDPIFIKLLEMNYESFRLASGTFIQV</sequence>
<dbReference type="GO" id="GO:0005506">
    <property type="term" value="F:iron ion binding"/>
    <property type="evidence" value="ECO:0007669"/>
    <property type="project" value="InterPro"/>
</dbReference>
<dbReference type="InterPro" id="IPR001128">
    <property type="entry name" value="Cyt_P450"/>
</dbReference>
<dbReference type="InterPro" id="IPR002401">
    <property type="entry name" value="Cyt_P450_E_grp-I"/>
</dbReference>
<feature type="region of interest" description="Disordered" evidence="5">
    <location>
        <begin position="152"/>
        <end position="188"/>
    </location>
</feature>
<name>A0A4W5MEG1_9TELE</name>
<dbReference type="STRING" id="62062.ENSHHUP00000036223"/>
<dbReference type="Proteomes" id="UP000314982">
    <property type="component" value="Unassembled WGS sequence"/>
</dbReference>
<evidence type="ECO:0000256" key="3">
    <source>
        <dbReference type="ARBA" id="ARBA00022723"/>
    </source>
</evidence>
<feature type="compositionally biased region" description="Basic and acidic residues" evidence="5">
    <location>
        <begin position="42"/>
        <end position="53"/>
    </location>
</feature>
<dbReference type="AlphaFoldDB" id="A0A4W5MEG1"/>
<dbReference type="GeneTree" id="ENSGT00940000162510"/>
<dbReference type="InterPro" id="IPR036396">
    <property type="entry name" value="Cyt_P450_sf"/>
</dbReference>
<comment type="similarity">
    <text evidence="2">Belongs to the cytochrome P450 family.</text>
</comment>
<dbReference type="Ensembl" id="ENSHHUT00000037663.1">
    <property type="protein sequence ID" value="ENSHHUP00000036223.1"/>
    <property type="gene ID" value="ENSHHUG00000022753.1"/>
</dbReference>
<dbReference type="PRINTS" id="PR00463">
    <property type="entry name" value="EP450I"/>
</dbReference>
<feature type="compositionally biased region" description="Polar residues" evidence="5">
    <location>
        <begin position="54"/>
        <end position="63"/>
    </location>
</feature>
<dbReference type="GO" id="GO:0016712">
    <property type="term" value="F:oxidoreductase activity, acting on paired donors, with incorporation or reduction of molecular oxygen, reduced flavin or flavoprotein as one donor, and incorporation of one atom of oxygen"/>
    <property type="evidence" value="ECO:0007669"/>
    <property type="project" value="TreeGrafter"/>
</dbReference>
<reference evidence="7" key="1">
    <citation type="submission" date="2018-06" db="EMBL/GenBank/DDBJ databases">
        <title>Genome assembly of Danube salmon.</title>
        <authorList>
            <person name="Macqueen D.J."/>
            <person name="Gundappa M.K."/>
        </authorList>
    </citation>
    <scope>NUCLEOTIDE SEQUENCE [LARGE SCALE GENOMIC DNA]</scope>
</reference>
<evidence type="ECO:0000313" key="6">
    <source>
        <dbReference type="Ensembl" id="ENSHHUP00000036223.1"/>
    </source>
</evidence>
<reference evidence="6" key="3">
    <citation type="submission" date="2025-09" db="UniProtKB">
        <authorList>
            <consortium name="Ensembl"/>
        </authorList>
    </citation>
    <scope>IDENTIFICATION</scope>
</reference>
<evidence type="ECO:0000313" key="7">
    <source>
        <dbReference type="Proteomes" id="UP000314982"/>
    </source>
</evidence>
<keyword evidence="4" id="KW-0408">Iron</keyword>
<protein>
    <submittedName>
        <fullName evidence="6">Uncharacterized protein</fullName>
    </submittedName>
</protein>
<dbReference type="GO" id="GO:0005737">
    <property type="term" value="C:cytoplasm"/>
    <property type="evidence" value="ECO:0007669"/>
    <property type="project" value="TreeGrafter"/>
</dbReference>
<dbReference type="GO" id="GO:0020037">
    <property type="term" value="F:heme binding"/>
    <property type="evidence" value="ECO:0007669"/>
    <property type="project" value="InterPro"/>
</dbReference>
<feature type="region of interest" description="Disordered" evidence="5">
    <location>
        <begin position="42"/>
        <end position="66"/>
    </location>
</feature>
<dbReference type="Gene3D" id="1.10.630.10">
    <property type="entry name" value="Cytochrome P450"/>
    <property type="match status" value="1"/>
</dbReference>
<accession>A0A4W5MEG1</accession>
<evidence type="ECO:0000256" key="5">
    <source>
        <dbReference type="SAM" id="MobiDB-lite"/>
    </source>
</evidence>
<comment type="cofactor">
    <cofactor evidence="1">
        <name>heme</name>
        <dbReference type="ChEBI" id="CHEBI:30413"/>
    </cofactor>
</comment>
<dbReference type="InterPro" id="IPR050182">
    <property type="entry name" value="Cytochrome_P450_fam2"/>
</dbReference>
<proteinExistence type="inferred from homology"/>
<dbReference type="PANTHER" id="PTHR24300:SF302">
    <property type="entry name" value="CYTOCHROME P450"/>
    <property type="match status" value="1"/>
</dbReference>